<reference evidence="4" key="1">
    <citation type="journal article" date="2011" name="Genome Res.">
        <title>Phylogeny-wide analysis of social amoeba genomes highlights ancient origins for complex intercellular communication.</title>
        <authorList>
            <person name="Heidel A.J."/>
            <person name="Lawal H.M."/>
            <person name="Felder M."/>
            <person name="Schilde C."/>
            <person name="Helps N.R."/>
            <person name="Tunggal B."/>
            <person name="Rivero F."/>
            <person name="John U."/>
            <person name="Schleicher M."/>
            <person name="Eichinger L."/>
            <person name="Platzer M."/>
            <person name="Noegel A.A."/>
            <person name="Schaap P."/>
            <person name="Gloeckner G."/>
        </authorList>
    </citation>
    <scope>NUCLEOTIDE SEQUENCE [LARGE SCALE GENOMIC DNA]</scope>
    <source>
        <strain evidence="4">SH3</strain>
    </source>
</reference>
<feature type="domain" description="TOG" evidence="2">
    <location>
        <begin position="412"/>
        <end position="650"/>
    </location>
</feature>
<feature type="region of interest" description="Disordered" evidence="1">
    <location>
        <begin position="314"/>
        <end position="348"/>
    </location>
</feature>
<dbReference type="GO" id="GO:0005881">
    <property type="term" value="C:cytoplasmic microtubule"/>
    <property type="evidence" value="ECO:0007669"/>
    <property type="project" value="TreeGrafter"/>
</dbReference>
<proteinExistence type="predicted"/>
<name>F4Q0T4_CACFS</name>
<protein>
    <submittedName>
        <fullName evidence="3">CLIP-associating protein</fullName>
    </submittedName>
</protein>
<dbReference type="PANTHER" id="PTHR21567">
    <property type="entry name" value="CLASP"/>
    <property type="match status" value="1"/>
</dbReference>
<feature type="compositionally biased region" description="Polar residues" evidence="1">
    <location>
        <begin position="655"/>
        <end position="664"/>
    </location>
</feature>
<keyword evidence="4" id="KW-1185">Reference proteome</keyword>
<sequence length="942" mass="106095">MCHGYNIDVNETTELIHHIYNSTMTDHLEEIINLIVSEDQNQIYKGYQSLIEYLKTHTVEDKQIVYNIFEYIVFHLDYNVLVENLNNINNNNNNNSNTSTNSNNNNNDSMVVIIEDDLYTMTTSLNFELIVKVLEAWSCSLDYLEGSQEDIGLLERAIKSVVTRYIGNKNPMLSEAVDTIVQGLIKTSYASDVVLDGLSQSIVDCDWKKRWHSLVLLSMAVTTSSIRLSEKIISQRAEMVRDIVSLVNDPNRRVGEQSLQLLELLYTEDGSDEFIHQFILNDITLDNQVKQSIFERLGIQVKFVDEDGHDIEQQPHLQQHQQSDQYESQNNNSFNNNNNNNNNMFLNNHSYDHSYNYNNRSVESVTSAFSSSSTFSTHSSFDSGIKTSSKPIKQQQQQQQQMDPFGLTLMNNGINEREFERRTMDIIDKLSSSSVDWDIKVNNLLKFQALLGEGVKDLSNFTSLFHKILDPLLTLTKDIRSQLLKEACNTVTTIAQQLGHSFDPYADRFIQVLLKNVIVTIQAIAEASDKCIKNIIASSYSTKILPRFTESLVGGKSAVLRTRCSEYIHLMLQHIPKESLDSKLVLVEPAIKAGLVDSNPDVRATCRQSFLLYASNWPTKANELYKHFDPNTKKAIDKERQSSYQPQQQQQQQQKVTTPSTLKYNNNNVNSINNNLHKNSPKKRLQSSQNINSSSNNNNNNNMNPKKQMKTMMDQENGYGQLSSSSRNQTIPSRSVLSSLPTNSNSPSTTSSSIATAAKLGMSSLTLSTTSNSSSCSSNSSNSSLTDKRAEFINRIIQSNNNNSVPTNNNGQMLLNNVYSPKLTSITNLQPTRIPISNPTVTLTPQQHHNHHQHQHHQQLYTSTSSLSSVPTTNTTTTTSAATPSQQKEIKNYVEDLIKGKRQASHLLLPLSNGLSPTVAKAPTSRPKSVHFSNELRIDDLS</sequence>
<feature type="compositionally biased region" description="Low complexity" evidence="1">
    <location>
        <begin position="687"/>
        <end position="704"/>
    </location>
</feature>
<feature type="compositionally biased region" description="Low complexity" evidence="1">
    <location>
        <begin position="858"/>
        <end position="885"/>
    </location>
</feature>
<feature type="compositionally biased region" description="Low complexity" evidence="1">
    <location>
        <begin position="645"/>
        <end position="654"/>
    </location>
</feature>
<dbReference type="OrthoDB" id="46159at2759"/>
<dbReference type="GO" id="GO:0000278">
    <property type="term" value="P:mitotic cell cycle"/>
    <property type="evidence" value="ECO:0007669"/>
    <property type="project" value="UniProtKB-ARBA"/>
</dbReference>
<feature type="region of interest" description="Disordered" evidence="1">
    <location>
        <begin position="844"/>
        <end position="887"/>
    </location>
</feature>
<dbReference type="Gene3D" id="1.25.10.10">
    <property type="entry name" value="Leucine-rich Repeat Variant"/>
    <property type="match status" value="2"/>
</dbReference>
<dbReference type="InterPro" id="IPR011989">
    <property type="entry name" value="ARM-like"/>
</dbReference>
<dbReference type="SMART" id="SM01349">
    <property type="entry name" value="TOG"/>
    <property type="match status" value="1"/>
</dbReference>
<accession>F4Q0T4</accession>
<dbReference type="GeneID" id="14870382"/>
<dbReference type="InterPro" id="IPR016024">
    <property type="entry name" value="ARM-type_fold"/>
</dbReference>
<dbReference type="GO" id="GO:0000226">
    <property type="term" value="P:microtubule cytoskeleton organization"/>
    <property type="evidence" value="ECO:0007669"/>
    <property type="project" value="TreeGrafter"/>
</dbReference>
<dbReference type="KEGG" id="dfa:DFA_03929"/>
<evidence type="ECO:0000259" key="2">
    <source>
        <dbReference type="SMART" id="SM01349"/>
    </source>
</evidence>
<feature type="compositionally biased region" description="Low complexity" evidence="1">
    <location>
        <begin position="737"/>
        <end position="752"/>
    </location>
</feature>
<feature type="compositionally biased region" description="Polar residues" evidence="1">
    <location>
        <begin position="718"/>
        <end position="736"/>
    </location>
</feature>
<feature type="region of interest" description="Disordered" evidence="1">
    <location>
        <begin position="636"/>
        <end position="752"/>
    </location>
</feature>
<gene>
    <name evidence="3" type="primary">clasp</name>
    <name evidence="3" type="ORF">DFA_03929</name>
</gene>
<dbReference type="Proteomes" id="UP000007797">
    <property type="component" value="Unassembled WGS sequence"/>
</dbReference>
<feature type="region of interest" description="Disordered" evidence="1">
    <location>
        <begin position="380"/>
        <end position="401"/>
    </location>
</feature>
<evidence type="ECO:0000313" key="4">
    <source>
        <dbReference type="Proteomes" id="UP000007797"/>
    </source>
</evidence>
<dbReference type="STRING" id="1054147.F4Q0T4"/>
<feature type="compositionally biased region" description="Basic residues" evidence="1">
    <location>
        <begin position="848"/>
        <end position="857"/>
    </location>
</feature>
<dbReference type="GO" id="GO:0005819">
    <property type="term" value="C:spindle"/>
    <property type="evidence" value="ECO:0007669"/>
    <property type="project" value="UniProtKB-ARBA"/>
</dbReference>
<evidence type="ECO:0000313" key="3">
    <source>
        <dbReference type="EMBL" id="EGG18435.1"/>
    </source>
</evidence>
<dbReference type="InterPro" id="IPR024395">
    <property type="entry name" value="CLASP_N_dom"/>
</dbReference>
<dbReference type="AlphaFoldDB" id="F4Q0T4"/>
<dbReference type="OMA" id="ACKLSNF"/>
<dbReference type="InterPro" id="IPR034085">
    <property type="entry name" value="TOG"/>
</dbReference>
<dbReference type="PANTHER" id="PTHR21567:SF9">
    <property type="entry name" value="CLIP-ASSOCIATING PROTEIN"/>
    <property type="match status" value="1"/>
</dbReference>
<dbReference type="EMBL" id="GL883018">
    <property type="protein sequence ID" value="EGG18435.1"/>
    <property type="molecule type" value="Genomic_DNA"/>
</dbReference>
<dbReference type="GO" id="GO:0008017">
    <property type="term" value="F:microtubule binding"/>
    <property type="evidence" value="ECO:0007669"/>
    <property type="project" value="TreeGrafter"/>
</dbReference>
<dbReference type="RefSeq" id="XP_004366339.1">
    <property type="nucleotide sequence ID" value="XM_004366282.1"/>
</dbReference>
<evidence type="ECO:0000256" key="1">
    <source>
        <dbReference type="SAM" id="MobiDB-lite"/>
    </source>
</evidence>
<organism evidence="3 4">
    <name type="scientific">Cavenderia fasciculata</name>
    <name type="common">Slime mold</name>
    <name type="synonym">Dictyostelium fasciculatum</name>
    <dbReference type="NCBI Taxonomy" id="261658"/>
    <lineage>
        <taxon>Eukaryota</taxon>
        <taxon>Amoebozoa</taxon>
        <taxon>Evosea</taxon>
        <taxon>Eumycetozoa</taxon>
        <taxon>Dictyostelia</taxon>
        <taxon>Acytosteliales</taxon>
        <taxon>Cavenderiaceae</taxon>
        <taxon>Cavenderia</taxon>
    </lineage>
</organism>
<dbReference type="Pfam" id="PF12348">
    <property type="entry name" value="CLASP_N"/>
    <property type="match status" value="1"/>
</dbReference>
<feature type="compositionally biased region" description="Low complexity" evidence="1">
    <location>
        <begin position="665"/>
        <end position="678"/>
    </location>
</feature>
<dbReference type="SUPFAM" id="SSF48371">
    <property type="entry name" value="ARM repeat"/>
    <property type="match status" value="1"/>
</dbReference>